<proteinExistence type="predicted"/>
<dbReference type="Proteomes" id="UP000694723">
    <property type="component" value="Unplaced"/>
</dbReference>
<dbReference type="Ensembl" id="ENSSSCT00060057305.1">
    <property type="protein sequence ID" value="ENSSSCP00060024525.1"/>
    <property type="gene ID" value="ENSSSCG00060042232.1"/>
</dbReference>
<protein>
    <submittedName>
        <fullName evidence="1">Coiled-coil domain containing 88C</fullName>
    </submittedName>
</protein>
<evidence type="ECO:0000313" key="2">
    <source>
        <dbReference type="Proteomes" id="UP000694723"/>
    </source>
</evidence>
<organism evidence="1 2">
    <name type="scientific">Sus scrofa</name>
    <name type="common">Pig</name>
    <dbReference type="NCBI Taxonomy" id="9823"/>
    <lineage>
        <taxon>Eukaryota</taxon>
        <taxon>Metazoa</taxon>
        <taxon>Chordata</taxon>
        <taxon>Craniata</taxon>
        <taxon>Vertebrata</taxon>
        <taxon>Euteleostomi</taxon>
        <taxon>Mammalia</taxon>
        <taxon>Eutheria</taxon>
        <taxon>Laurasiatheria</taxon>
        <taxon>Artiodactyla</taxon>
        <taxon>Suina</taxon>
        <taxon>Suidae</taxon>
        <taxon>Sus</taxon>
    </lineage>
</organism>
<gene>
    <name evidence="1" type="primary">CCDC88C</name>
</gene>
<sequence>MDVTVSELMELFLQSPLVTWVKTFGPFGSGNQDNLTMYMDLADGIFLNQIMLQIDPRPTNQRINKHVNNDVNLRIQNLTILVRNIKTYYQPCPSGESWPVSGKPQWEKQQVLESHRLGGSRPGFCTQQFVMPDQRLLPVKGALSQGVGRSQSAGRLVCRQHSLFRVPSTTGRGANWGRHFGKQCGIKASSSVSTCPPAQLISCLGVYPRETPVRGLRETRSRMFTAFLCATAKGWKQPRCPSVGGWMNTLRRDHTMEYYTAVQTN</sequence>
<dbReference type="PANTHER" id="PTHR18947">
    <property type="entry name" value="HOOK PROTEINS"/>
    <property type="match status" value="1"/>
</dbReference>
<dbReference type="InterPro" id="IPR036872">
    <property type="entry name" value="CH_dom_sf"/>
</dbReference>
<dbReference type="SUPFAM" id="SSF116907">
    <property type="entry name" value="Hook domain"/>
    <property type="match status" value="1"/>
</dbReference>
<reference evidence="1" key="1">
    <citation type="submission" date="2025-08" db="UniProtKB">
        <authorList>
            <consortium name="Ensembl"/>
        </authorList>
    </citation>
    <scope>IDENTIFICATION</scope>
</reference>
<dbReference type="AlphaFoldDB" id="A0A8D2BJS9"/>
<evidence type="ECO:0000313" key="1">
    <source>
        <dbReference type="Ensembl" id="ENSSSCP00060024525.1"/>
    </source>
</evidence>
<name>A0A8D2BJS9_PIG</name>
<dbReference type="PANTHER" id="PTHR18947:SF31">
    <property type="entry name" value="PROTEIN DAPLE"/>
    <property type="match status" value="1"/>
</dbReference>
<dbReference type="Gene3D" id="1.10.418.10">
    <property type="entry name" value="Calponin-like domain"/>
    <property type="match status" value="1"/>
</dbReference>
<accession>A0A8D2BJS9</accession>